<keyword evidence="1" id="KW-0732">Signal</keyword>
<dbReference type="InterPro" id="IPR003790">
    <property type="entry name" value="GHL10"/>
</dbReference>
<name>A0A449BCV5_HAPAX</name>
<evidence type="ECO:0000259" key="3">
    <source>
        <dbReference type="Pfam" id="PF02638"/>
    </source>
</evidence>
<dbReference type="STRING" id="1278311.GCA_000428705_00771"/>
<organism evidence="4 5">
    <name type="scientific">Haploplasma axanthum</name>
    <name type="common">Acholeplasma axanthum</name>
    <dbReference type="NCBI Taxonomy" id="29552"/>
    <lineage>
        <taxon>Bacteria</taxon>
        <taxon>Bacillati</taxon>
        <taxon>Mycoplasmatota</taxon>
        <taxon>Mollicutes</taxon>
        <taxon>Acholeplasmatales</taxon>
        <taxon>Acholeplasmataceae</taxon>
        <taxon>Haploplasma</taxon>
    </lineage>
</organism>
<accession>A0A449BCV5</accession>
<dbReference type="PANTHER" id="PTHR43405">
    <property type="entry name" value="GLYCOSYL HYDROLASE DIGH"/>
    <property type="match status" value="1"/>
</dbReference>
<dbReference type="Proteomes" id="UP000289841">
    <property type="component" value="Chromosome"/>
</dbReference>
<evidence type="ECO:0000256" key="2">
    <source>
        <dbReference type="SAM" id="Phobius"/>
    </source>
</evidence>
<evidence type="ECO:0000313" key="4">
    <source>
        <dbReference type="EMBL" id="VEU80291.1"/>
    </source>
</evidence>
<dbReference type="InterPro" id="IPR052177">
    <property type="entry name" value="Divisome_Glycosyl_Hydrolase"/>
</dbReference>
<keyword evidence="2" id="KW-1133">Transmembrane helix</keyword>
<feature type="transmembrane region" description="Helical" evidence="2">
    <location>
        <begin position="1201"/>
        <end position="1223"/>
    </location>
</feature>
<dbReference type="Pfam" id="PF02638">
    <property type="entry name" value="GHL10"/>
    <property type="match status" value="2"/>
</dbReference>
<dbReference type="Gene3D" id="3.20.20.80">
    <property type="entry name" value="Glycosidases"/>
    <property type="match status" value="2"/>
</dbReference>
<keyword evidence="2" id="KW-0812">Transmembrane</keyword>
<evidence type="ECO:0000313" key="5">
    <source>
        <dbReference type="Proteomes" id="UP000289841"/>
    </source>
</evidence>
<dbReference type="PANTHER" id="PTHR43405:SF1">
    <property type="entry name" value="GLYCOSYL HYDROLASE DIGH"/>
    <property type="match status" value="1"/>
</dbReference>
<feature type="domain" description="Glycosyl hydrolase-like 10" evidence="3">
    <location>
        <begin position="802"/>
        <end position="1122"/>
    </location>
</feature>
<reference evidence="4 5" key="1">
    <citation type="submission" date="2019-01" db="EMBL/GenBank/DDBJ databases">
        <authorList>
            <consortium name="Pathogen Informatics"/>
        </authorList>
    </citation>
    <scope>NUCLEOTIDE SEQUENCE [LARGE SCALE GENOMIC DNA]</scope>
    <source>
        <strain evidence="4 5">NCTC10138</strain>
    </source>
</reference>
<dbReference type="InterPro" id="IPR017853">
    <property type="entry name" value="GH"/>
</dbReference>
<evidence type="ECO:0000256" key="1">
    <source>
        <dbReference type="ARBA" id="ARBA00022729"/>
    </source>
</evidence>
<dbReference type="KEGG" id="aaxa:NCTC10138_00660"/>
<sequence>MKKISKLIMVFMVLVMLTSILSLNIHANENMIQLEIGTSKITYADNTPVMVPNNYIEKDKEFRGVWIATVWNIDMPATAKDIELYKAAYREKLDLALSYNFNAILFQVRGMNDIYYESEYAAFSKSLTGNEGENPGWDVMQFLIDETHSRGMEFHAWMNPYRVVSSGEFNPSLLHQDNFARQRPDLVIKSGDAHILNPGEPEVQEYIKDVVSELFVKYPSVDGIHFDDYFYFGGNAEDQLTYTKYGSQYLTIQDFRRDSINKMIKSIYEEVKNFNLINSKNAKFGISPSGIYKNKTASQPDGSNTGGQEHYNSHFIDTKKWIEEGWLDYVTPQIYWQFSNTLAPYAEVVKWWVDAVKDTNVDLIIGHSVSEGTWNSYERAAQVLFNSQFEEIKGSIFYSLRNIDSIGRFEYIKNNFWKNSIPTNYANSNLDVPNYQVIGEKNEDGTYKTSVLIEFSSNYEIEYKIGNGNWQVYNSQIFLDHHGEESIYYRAKDNENTSVVRRIAIVINKNNNNLPVIIVNGEKEGNDYVGEVEIVITAEPNSQIEYYIMRGLGSVAEYIPYTGPIKSNVVYNHRVFARTIEGNTPSAEVIKEFKIIAKSYDAPTIIVTGDGIDPNYTNARITFESDALEIQYRINGGTWKTYVNGIDIVNKGEYLIEVRNNDGKKEVVSKRIYIDEAELDDVNIIIEGVFNNNKYTSYTEVSFSEVNSPNVVMFRYNYSNNWSNWMEYKEKIVAKKNGLYFFEFYVLNKNNNQKTETMEEYFRVEVEYDLLVDKVIRNDIELKKINGESILLPTDYIEKDKQIRAIWFSTVSNIDLPRMGTDSVDEYKNRIIASFDRIKETNLNTIFFQVRPMNDALYYSEYAPYSRYITGVEGKNPGFDILEFVIKIAHERGIELHAWLNPYRVSNGSGSIAAQLASLHDKNFAKQNPDLVLADSKGQLILNPGEPKVQEYLDNVIKEIVTKYNVDGIHFDDYFYSYSGTPEENDRQTYINNRTNNESLGDWRRRNVNTVVRDVSNIIKEQNTLLNKKIKFGISPFGIWRNKSNDPNGSPTNGLQSYDSQYADTKKWIEEGWLDYVTPQLYWSFDTKAAPFADLVDWWYELTEKNNVGLIIGQGLYRLDSSEAAFWNYENEMIEQLRFLSSYENLLGTSFFTYTTITKTNVKGITTTLDFLKNYYWKTTADFPWETNISTIDSNKNNKKILIISIAGGVFILAITTITIILVRVKRKENV</sequence>
<keyword evidence="5" id="KW-1185">Reference proteome</keyword>
<dbReference type="AlphaFoldDB" id="A0A449BCV5"/>
<proteinExistence type="predicted"/>
<dbReference type="RefSeq" id="WP_052589827.1">
    <property type="nucleotide sequence ID" value="NZ_LR215048.1"/>
</dbReference>
<gene>
    <name evidence="4" type="ORF">NCTC10138_00660</name>
</gene>
<keyword evidence="2" id="KW-0472">Membrane</keyword>
<dbReference type="OrthoDB" id="43070at2"/>
<protein>
    <submittedName>
        <fullName evidence="4">Uncharacterized protein conserved in bacteria</fullName>
    </submittedName>
</protein>
<feature type="domain" description="Glycosyl hydrolase-like 10" evidence="3">
    <location>
        <begin position="61"/>
        <end position="368"/>
    </location>
</feature>
<dbReference type="SUPFAM" id="SSF51445">
    <property type="entry name" value="(Trans)glycosidases"/>
    <property type="match status" value="2"/>
</dbReference>
<dbReference type="EMBL" id="LR215048">
    <property type="protein sequence ID" value="VEU80291.1"/>
    <property type="molecule type" value="Genomic_DNA"/>
</dbReference>